<dbReference type="AlphaFoldDB" id="A0AAW8F2G1"/>
<organism evidence="1 2">
    <name type="scientific">Streptomyces canus</name>
    <dbReference type="NCBI Taxonomy" id="58343"/>
    <lineage>
        <taxon>Bacteria</taxon>
        <taxon>Bacillati</taxon>
        <taxon>Actinomycetota</taxon>
        <taxon>Actinomycetes</taxon>
        <taxon>Kitasatosporales</taxon>
        <taxon>Streptomycetaceae</taxon>
        <taxon>Streptomyces</taxon>
        <taxon>Streptomyces aurantiacus group</taxon>
    </lineage>
</organism>
<protein>
    <recommendedName>
        <fullName evidence="3">4Fe-4S Wbl-type domain-containing protein</fullName>
    </recommendedName>
</protein>
<comment type="caution">
    <text evidence="1">The sequence shown here is derived from an EMBL/GenBank/DDBJ whole genome shotgun (WGS) entry which is preliminary data.</text>
</comment>
<accession>A0AAW8F2G1</accession>
<evidence type="ECO:0008006" key="3">
    <source>
        <dbReference type="Google" id="ProtNLM"/>
    </source>
</evidence>
<name>A0AAW8F2G1_9ACTN</name>
<reference evidence="1" key="1">
    <citation type="submission" date="2023-07" db="EMBL/GenBank/DDBJ databases">
        <title>Comparative genomics of wheat-associated soil bacteria to identify genetic determinants of phenazine resistance.</title>
        <authorList>
            <person name="Mouncey N."/>
        </authorList>
    </citation>
    <scope>NUCLEOTIDE SEQUENCE</scope>
    <source>
        <strain evidence="1">V4I22</strain>
    </source>
</reference>
<sequence length="161" mass="17642">MVLEHEGPPGLSRLEGAAVGLYLTRSGTFASWPVEEYLELIGACRRDLTNFRAAFGELIRGCTSDEVPQGAEEEDRARRLLQRPAPVADPGHCKVCTQGCPDSGLKAREFCSPWCRTRAQVLQRRGPLPGGPVPLLPAPRRERLDLLGDAEILNLTAQISR</sequence>
<gene>
    <name evidence="1" type="ORF">QFZ22_000249</name>
</gene>
<dbReference type="EMBL" id="JAUSZV010000001">
    <property type="protein sequence ID" value="MDQ0904264.1"/>
    <property type="molecule type" value="Genomic_DNA"/>
</dbReference>
<dbReference type="Proteomes" id="UP001234216">
    <property type="component" value="Unassembled WGS sequence"/>
</dbReference>
<proteinExistence type="predicted"/>
<evidence type="ECO:0000313" key="1">
    <source>
        <dbReference type="EMBL" id="MDQ0904264.1"/>
    </source>
</evidence>
<evidence type="ECO:0000313" key="2">
    <source>
        <dbReference type="Proteomes" id="UP001234216"/>
    </source>
</evidence>